<keyword evidence="1" id="KW-0808">Transferase</keyword>
<dbReference type="EMBL" id="JAAAJA010000251">
    <property type="protein sequence ID" value="KAG0257640.1"/>
    <property type="molecule type" value="Genomic_DNA"/>
</dbReference>
<dbReference type="PANTHER" id="PTHR14614">
    <property type="entry name" value="HEPATOCELLULAR CARCINOMA-ASSOCIATED ANTIGEN"/>
    <property type="match status" value="1"/>
</dbReference>
<dbReference type="SUPFAM" id="SSF53335">
    <property type="entry name" value="S-adenosyl-L-methionine-dependent methyltransferases"/>
    <property type="match status" value="1"/>
</dbReference>
<keyword evidence="1" id="KW-0489">Methyltransferase</keyword>
<dbReference type="Gene3D" id="3.40.50.150">
    <property type="entry name" value="Vaccinia Virus protein VP39"/>
    <property type="match status" value="1"/>
</dbReference>
<comment type="caution">
    <text evidence="1">The sequence shown here is derived from an EMBL/GenBank/DDBJ whole genome shotgun (WGS) entry which is preliminary data.</text>
</comment>
<dbReference type="InterPro" id="IPR019410">
    <property type="entry name" value="Methyltransf_16"/>
</dbReference>
<dbReference type="GO" id="GO:0008168">
    <property type="term" value="F:methyltransferase activity"/>
    <property type="evidence" value="ECO:0007669"/>
    <property type="project" value="UniProtKB-KW"/>
</dbReference>
<dbReference type="Proteomes" id="UP000726737">
    <property type="component" value="Unassembled WGS sequence"/>
</dbReference>
<dbReference type="OrthoDB" id="407325at2759"/>
<keyword evidence="2" id="KW-1185">Reference proteome</keyword>
<dbReference type="InterPro" id="IPR029063">
    <property type="entry name" value="SAM-dependent_MTases_sf"/>
</dbReference>
<reference evidence="1" key="1">
    <citation type="journal article" date="2020" name="Fungal Divers.">
        <title>Resolving the Mortierellaceae phylogeny through synthesis of multi-gene phylogenetics and phylogenomics.</title>
        <authorList>
            <person name="Vandepol N."/>
            <person name="Liber J."/>
            <person name="Desiro A."/>
            <person name="Na H."/>
            <person name="Kennedy M."/>
            <person name="Barry K."/>
            <person name="Grigoriev I.V."/>
            <person name="Miller A.N."/>
            <person name="O'Donnell K."/>
            <person name="Stajich J.E."/>
            <person name="Bonito G."/>
        </authorList>
    </citation>
    <scope>NUCLEOTIDE SEQUENCE</scope>
    <source>
        <strain evidence="1">KOD948</strain>
    </source>
</reference>
<evidence type="ECO:0000313" key="2">
    <source>
        <dbReference type="Proteomes" id="UP000726737"/>
    </source>
</evidence>
<gene>
    <name evidence="1" type="primary">METTL21A_2</name>
    <name evidence="1" type="ORF">BG011_003855</name>
</gene>
<organism evidence="1 2">
    <name type="scientific">Mortierella polycephala</name>
    <dbReference type="NCBI Taxonomy" id="41804"/>
    <lineage>
        <taxon>Eukaryota</taxon>
        <taxon>Fungi</taxon>
        <taxon>Fungi incertae sedis</taxon>
        <taxon>Mucoromycota</taxon>
        <taxon>Mortierellomycotina</taxon>
        <taxon>Mortierellomycetes</taxon>
        <taxon>Mortierellales</taxon>
        <taxon>Mortierellaceae</taxon>
        <taxon>Mortierella</taxon>
    </lineage>
</organism>
<protein>
    <submittedName>
        <fullName evidence="1">Methyltransferase-like protein 21A</fullName>
    </submittedName>
</protein>
<sequence length="479" mass="52642">MPIDAIHAIQQPNLLGKPYNFNPVMTSQEPVAVTTYEPEAILQWQPSIDWSLLSTTTHSTLSLNRPYPTIFRLLPTTAPRSSISLGEWMAIRLEVVSEFGRFWSGMDPDHQFHLDEGQQFLPLECRLLDLSDTHAPESKLRLEKRELQSAAWHGMDTLPGLGIGPSGRGGLEVCVVCDNGKEKFRGPISIEISAKSAGTMSVKPVVLGPITLSPETIETNSGCHIFRPFLLPSRDTRSSCSRLMLVKELWHNVPQDHIWDSAFGLVDMFAKSVSEGIRNTAAPQFAGKSILDLSAGTGVTGIFVAGLAQLELEALQYSSTPPCLSYASATSSSLISSSSVTPPRSRIGSMATSVMLTDIAEAMGLIDTNIALNCSRIAPNVKVTAKELRWGKSHLNNLGMIKFDTVIASDVVYDRSSFGSLLETLNGLCIPGRTTIYMGCKRRAQYRAAEDEFFQMIRKEFIVKMSTSDHDLHILRLTK</sequence>
<evidence type="ECO:0000313" key="1">
    <source>
        <dbReference type="EMBL" id="KAG0257640.1"/>
    </source>
</evidence>
<accession>A0A9P6Q411</accession>
<dbReference type="GO" id="GO:0032259">
    <property type="term" value="P:methylation"/>
    <property type="evidence" value="ECO:0007669"/>
    <property type="project" value="UniProtKB-KW"/>
</dbReference>
<dbReference type="Pfam" id="PF10294">
    <property type="entry name" value="Methyltransf_16"/>
    <property type="match status" value="2"/>
</dbReference>
<dbReference type="AlphaFoldDB" id="A0A9P6Q411"/>
<name>A0A9P6Q411_9FUNG</name>
<proteinExistence type="predicted"/>